<dbReference type="GO" id="GO:0051741">
    <property type="term" value="F:2-methyl-6-phytyl-1,4-benzoquinone methyltransferase activity"/>
    <property type="evidence" value="ECO:0007669"/>
    <property type="project" value="InterPro"/>
</dbReference>
<dbReference type="GO" id="GO:0032259">
    <property type="term" value="P:methylation"/>
    <property type="evidence" value="ECO:0007669"/>
    <property type="project" value="InterPro"/>
</dbReference>
<dbReference type="SUPFAM" id="SSF53335">
    <property type="entry name" value="S-adenosyl-L-methionine-dependent methyltransferases"/>
    <property type="match status" value="1"/>
</dbReference>
<evidence type="ECO:0000259" key="3">
    <source>
        <dbReference type="PROSITE" id="PS51734"/>
    </source>
</evidence>
<keyword evidence="2" id="KW-0812">Transmembrane</keyword>
<dbReference type="Proteomes" id="UP001301350">
    <property type="component" value="Unassembled WGS sequence"/>
</dbReference>
<keyword evidence="5" id="KW-1185">Reference proteome</keyword>
<gene>
    <name evidence="4" type="ORF">CDCA_CDCA10G2862</name>
</gene>
<feature type="domain" description="MPBQ/MBSQ family SAM-binding methyltransferase profile" evidence="3">
    <location>
        <begin position="80"/>
        <end position="295"/>
    </location>
</feature>
<dbReference type="InterPro" id="IPR029063">
    <property type="entry name" value="SAM-dependent_MTases_sf"/>
</dbReference>
<reference evidence="4 5" key="1">
    <citation type="submission" date="2022-07" db="EMBL/GenBank/DDBJ databases">
        <title>Genome-wide signatures of adaptation to extreme environments.</title>
        <authorList>
            <person name="Cho C.H."/>
            <person name="Yoon H.S."/>
        </authorList>
    </citation>
    <scope>NUCLEOTIDE SEQUENCE [LARGE SCALE GENOMIC DNA]</scope>
    <source>
        <strain evidence="4 5">DBV 063 E5</strain>
    </source>
</reference>
<organism evidence="4 5">
    <name type="scientific">Cyanidium caldarium</name>
    <name type="common">Red alga</name>
    <dbReference type="NCBI Taxonomy" id="2771"/>
    <lineage>
        <taxon>Eukaryota</taxon>
        <taxon>Rhodophyta</taxon>
        <taxon>Bangiophyceae</taxon>
        <taxon>Cyanidiales</taxon>
        <taxon>Cyanidiaceae</taxon>
        <taxon>Cyanidium</taxon>
    </lineage>
</organism>
<evidence type="ECO:0000256" key="2">
    <source>
        <dbReference type="SAM" id="Phobius"/>
    </source>
</evidence>
<evidence type="ECO:0000313" key="4">
    <source>
        <dbReference type="EMBL" id="KAK4536837.1"/>
    </source>
</evidence>
<keyword evidence="2" id="KW-0472">Membrane</keyword>
<evidence type="ECO:0000256" key="1">
    <source>
        <dbReference type="SAM" id="MobiDB-lite"/>
    </source>
</evidence>
<protein>
    <recommendedName>
        <fullName evidence="3">MPBQ/MBSQ family SAM-binding methyltransferase profile domain-containing protein</fullName>
    </recommendedName>
</protein>
<dbReference type="InterPro" id="IPR013216">
    <property type="entry name" value="Methyltransf_11"/>
</dbReference>
<proteinExistence type="predicted"/>
<dbReference type="InterPro" id="IPR044649">
    <property type="entry name" value="MPBQ/MSBQ_MT"/>
</dbReference>
<dbReference type="Pfam" id="PF08241">
    <property type="entry name" value="Methyltransf_11"/>
    <property type="match status" value="1"/>
</dbReference>
<dbReference type="PANTHER" id="PTHR44516">
    <property type="entry name" value="2-METHYL-6-PHYTYL-1,4-HYDROQUINONE METHYLTRANSFERASE, CHLOROPLASTIC"/>
    <property type="match status" value="1"/>
</dbReference>
<accession>A0AAV9IWX9</accession>
<feature type="region of interest" description="Disordered" evidence="1">
    <location>
        <begin position="36"/>
        <end position="74"/>
    </location>
</feature>
<dbReference type="Gene3D" id="3.40.50.150">
    <property type="entry name" value="Vaccinia Virus protein VP39"/>
    <property type="match status" value="1"/>
</dbReference>
<dbReference type="PANTHER" id="PTHR44516:SF11">
    <property type="entry name" value="2-METHYL-6-PHYTYL-1,4-HYDROQUINONE METHYLTRANSFERASE 2, CHLOROPLASTIC"/>
    <property type="match status" value="1"/>
</dbReference>
<feature type="transmembrane region" description="Helical" evidence="2">
    <location>
        <begin position="333"/>
        <end position="358"/>
    </location>
</feature>
<evidence type="ECO:0000313" key="5">
    <source>
        <dbReference type="Proteomes" id="UP001301350"/>
    </source>
</evidence>
<dbReference type="CDD" id="cd02440">
    <property type="entry name" value="AdoMet_MTases"/>
    <property type="match status" value="1"/>
</dbReference>
<sequence>MGFITAPVWSDAVTEKPSARCRTRFVLPQARREAMRLQQRCSSRPTRSRALPVRASAAGSSAAGSSAPNVTPVEERRRRGLIQHKREAYWFYRFLSIVYDTVVNPFHWTVEMRDASLRQAGLEAGTGQSPEAFSVVDVGGGTGFCTEGVVKYVAPACVTLLDQSPHQMQVARRKPTLQGVKLVQGDAEALPFPTDTFDRYVSAGSIEYWPEPQRGVAEAYRVLKRGGMATIIGPVRATNPFSRFWCDLWMLFPTEAEYRQWFARAGFRDVQVSYIGPRAYKGIRQHGLIMGLTVTGTKPEAGEPKIHLGPIEEVLDSKRPMGLRERVVFAFRWLLGCIAGFYYFLLPFAIMLYAALFIRQPQTSRR</sequence>
<dbReference type="InterPro" id="IPR031164">
    <property type="entry name" value="SAM_MPBQ_MSBQ_MT"/>
</dbReference>
<comment type="caution">
    <text evidence="4">The sequence shown here is derived from an EMBL/GenBank/DDBJ whole genome shotgun (WGS) entry which is preliminary data.</text>
</comment>
<name>A0AAV9IWX9_CYACA</name>
<feature type="compositionally biased region" description="Low complexity" evidence="1">
    <location>
        <begin position="55"/>
        <end position="67"/>
    </location>
</feature>
<dbReference type="PROSITE" id="PS51734">
    <property type="entry name" value="SAM_MPBQ_MSBQ_MT"/>
    <property type="match status" value="1"/>
</dbReference>
<dbReference type="AlphaFoldDB" id="A0AAV9IWX9"/>
<dbReference type="EMBL" id="JANCYW010000010">
    <property type="protein sequence ID" value="KAK4536837.1"/>
    <property type="molecule type" value="Genomic_DNA"/>
</dbReference>
<keyword evidence="2" id="KW-1133">Transmembrane helix</keyword>